<dbReference type="Proteomes" id="UP001321473">
    <property type="component" value="Unassembled WGS sequence"/>
</dbReference>
<evidence type="ECO:0000313" key="2">
    <source>
        <dbReference type="Proteomes" id="UP001321473"/>
    </source>
</evidence>
<accession>A0AAQ4D8F0</accession>
<dbReference type="EMBL" id="JARKHS020033746">
    <property type="protein sequence ID" value="KAK8758740.1"/>
    <property type="molecule type" value="Genomic_DNA"/>
</dbReference>
<reference evidence="1 2" key="1">
    <citation type="journal article" date="2023" name="Arcadia Sci">
        <title>De novo assembly of a long-read Amblyomma americanum tick genome.</title>
        <authorList>
            <person name="Chou S."/>
            <person name="Poskanzer K.E."/>
            <person name="Rollins M."/>
            <person name="Thuy-Boun P.S."/>
        </authorList>
    </citation>
    <scope>NUCLEOTIDE SEQUENCE [LARGE SCALE GENOMIC DNA]</scope>
    <source>
        <strain evidence="1">F_SG_1</strain>
        <tissue evidence="1">Salivary glands</tissue>
    </source>
</reference>
<sequence>MSAHAACVIASAAVDRAYPGAKGKQRRRCNGCTLACHRLARDISACRDLFRFLAPVIVEDISGHCERGGACCPLLLPRHGRRRVGQVLQRSGEYLSKGL</sequence>
<organism evidence="1 2">
    <name type="scientific">Amblyomma americanum</name>
    <name type="common">Lone star tick</name>
    <dbReference type="NCBI Taxonomy" id="6943"/>
    <lineage>
        <taxon>Eukaryota</taxon>
        <taxon>Metazoa</taxon>
        <taxon>Ecdysozoa</taxon>
        <taxon>Arthropoda</taxon>
        <taxon>Chelicerata</taxon>
        <taxon>Arachnida</taxon>
        <taxon>Acari</taxon>
        <taxon>Parasitiformes</taxon>
        <taxon>Ixodida</taxon>
        <taxon>Ixodoidea</taxon>
        <taxon>Ixodidae</taxon>
        <taxon>Amblyomminae</taxon>
        <taxon>Amblyomma</taxon>
    </lineage>
</organism>
<gene>
    <name evidence="1" type="ORF">V5799_003629</name>
</gene>
<protein>
    <submittedName>
        <fullName evidence="1">Uncharacterized protein</fullName>
    </submittedName>
</protein>
<keyword evidence="2" id="KW-1185">Reference proteome</keyword>
<comment type="caution">
    <text evidence="1">The sequence shown here is derived from an EMBL/GenBank/DDBJ whole genome shotgun (WGS) entry which is preliminary data.</text>
</comment>
<proteinExistence type="predicted"/>
<name>A0AAQ4D8F0_AMBAM</name>
<dbReference type="AlphaFoldDB" id="A0AAQ4D8F0"/>
<evidence type="ECO:0000313" key="1">
    <source>
        <dbReference type="EMBL" id="KAK8758740.1"/>
    </source>
</evidence>